<dbReference type="AlphaFoldDB" id="T0YT98"/>
<dbReference type="Gene3D" id="1.10.530.10">
    <property type="match status" value="1"/>
</dbReference>
<reference evidence="2" key="2">
    <citation type="journal article" date="2014" name="ISME J.">
        <title>Microbial stratification in low pH oxic and suboxic macroscopic growths along an acid mine drainage.</title>
        <authorList>
            <person name="Mendez-Garcia C."/>
            <person name="Mesa V."/>
            <person name="Sprenger R.R."/>
            <person name="Richter M."/>
            <person name="Diez M.S."/>
            <person name="Solano J."/>
            <person name="Bargiela R."/>
            <person name="Golyshina O.V."/>
            <person name="Manteca A."/>
            <person name="Ramos J.L."/>
            <person name="Gallego J.R."/>
            <person name="Llorente I."/>
            <person name="Martins Dos Santos V.A."/>
            <person name="Jensen O.N."/>
            <person name="Pelaez A.I."/>
            <person name="Sanchez J."/>
            <person name="Ferrer M."/>
        </authorList>
    </citation>
    <scope>NUCLEOTIDE SEQUENCE</scope>
</reference>
<evidence type="ECO:0000313" key="2">
    <source>
        <dbReference type="EMBL" id="EQD35062.1"/>
    </source>
</evidence>
<accession>T0YT98</accession>
<dbReference type="InterPro" id="IPR023346">
    <property type="entry name" value="Lysozyme-like_dom_sf"/>
</dbReference>
<evidence type="ECO:0000259" key="1">
    <source>
        <dbReference type="Pfam" id="PF01464"/>
    </source>
</evidence>
<dbReference type="EMBL" id="AUZZ01009064">
    <property type="protein sequence ID" value="EQD35062.1"/>
    <property type="molecule type" value="Genomic_DNA"/>
</dbReference>
<dbReference type="InterPro" id="IPR008258">
    <property type="entry name" value="Transglycosylase_SLT_dom_1"/>
</dbReference>
<reference evidence="2" key="1">
    <citation type="submission" date="2013-08" db="EMBL/GenBank/DDBJ databases">
        <authorList>
            <person name="Mendez C."/>
            <person name="Richter M."/>
            <person name="Ferrer M."/>
            <person name="Sanchez J."/>
        </authorList>
    </citation>
    <scope>NUCLEOTIDE SEQUENCE</scope>
</reference>
<dbReference type="SUPFAM" id="SSF53955">
    <property type="entry name" value="Lysozyme-like"/>
    <property type="match status" value="1"/>
</dbReference>
<name>T0YT98_9ZZZZ</name>
<dbReference type="Pfam" id="PF01464">
    <property type="entry name" value="SLT"/>
    <property type="match status" value="1"/>
</dbReference>
<feature type="domain" description="Transglycosylase SLT" evidence="1">
    <location>
        <begin position="45"/>
        <end position="144"/>
    </location>
</feature>
<organism evidence="2">
    <name type="scientific">mine drainage metagenome</name>
    <dbReference type="NCBI Taxonomy" id="410659"/>
    <lineage>
        <taxon>unclassified sequences</taxon>
        <taxon>metagenomes</taxon>
        <taxon>ecological metagenomes</taxon>
    </lineage>
</organism>
<proteinExistence type="predicted"/>
<sequence>MLCRPNGAIVHVNALPRVAAVSQFISNRYQVPAALARQIAKVVFRVSQEHRLDPYLVLAVIAVESSFRPDVVNRYGGAYGLMQIAVRAHERRVAAVGGLRRLFLIAPNIRIGVALLAQYGAQVRSQVRHALWRYSGGEFGYARKVLRLREALQGKAQQL</sequence>
<comment type="caution">
    <text evidence="2">The sequence shown here is derived from an EMBL/GenBank/DDBJ whole genome shotgun (WGS) entry which is preliminary data.</text>
</comment>
<protein>
    <submittedName>
        <fullName evidence="2">Lytic transglycosylase catalytic</fullName>
    </submittedName>
</protein>
<gene>
    <name evidence="2" type="ORF">B2A_12561</name>
</gene>